<dbReference type="EMBL" id="AZBU02000001">
    <property type="protein sequence ID" value="TMS34650.1"/>
    <property type="molecule type" value="Genomic_DNA"/>
</dbReference>
<accession>A0A4U8UNF4</accession>
<reference evidence="1 2" key="2">
    <citation type="journal article" date="2019" name="G3 (Bethesda)">
        <title>Hybrid Assembly of the Genome of the Entomopathogenic Nematode Steinernema carpocapsae Identifies the X-Chromosome.</title>
        <authorList>
            <person name="Serra L."/>
            <person name="Macchietto M."/>
            <person name="Macias-Munoz A."/>
            <person name="McGill C.J."/>
            <person name="Rodriguez I.M."/>
            <person name="Rodriguez B."/>
            <person name="Murad R."/>
            <person name="Mortazavi A."/>
        </authorList>
    </citation>
    <scope>NUCLEOTIDE SEQUENCE [LARGE SCALE GENOMIC DNA]</scope>
    <source>
        <strain evidence="1 2">ALL</strain>
    </source>
</reference>
<keyword evidence="2" id="KW-1185">Reference proteome</keyword>
<dbReference type="AlphaFoldDB" id="A0A4U8UNF4"/>
<comment type="caution">
    <text evidence="1">The sequence shown here is derived from an EMBL/GenBank/DDBJ whole genome shotgun (WGS) entry which is preliminary data.</text>
</comment>
<organism evidence="1 2">
    <name type="scientific">Steinernema carpocapsae</name>
    <name type="common">Entomopathogenic nematode</name>
    <dbReference type="NCBI Taxonomy" id="34508"/>
    <lineage>
        <taxon>Eukaryota</taxon>
        <taxon>Metazoa</taxon>
        <taxon>Ecdysozoa</taxon>
        <taxon>Nematoda</taxon>
        <taxon>Chromadorea</taxon>
        <taxon>Rhabditida</taxon>
        <taxon>Tylenchina</taxon>
        <taxon>Panagrolaimomorpha</taxon>
        <taxon>Strongyloidoidea</taxon>
        <taxon>Steinernematidae</taxon>
        <taxon>Steinernema</taxon>
    </lineage>
</organism>
<name>A0A4U8UNF4_STECR</name>
<proteinExistence type="predicted"/>
<sequence length="91" mass="10451">MWQASGTEVLRQMAQNGLHRSSLAREIYVINHQKHICDIATYSCSTDDVEGEVDLEDEEELFRAEKKWLHWTSADGANCSWKSRRLLLGGK</sequence>
<dbReference type="Proteomes" id="UP000298663">
    <property type="component" value="Unassembled WGS sequence"/>
</dbReference>
<reference evidence="1 2" key="1">
    <citation type="journal article" date="2015" name="Genome Biol.">
        <title>Comparative genomics of Steinernema reveals deeply conserved gene regulatory networks.</title>
        <authorList>
            <person name="Dillman A.R."/>
            <person name="Macchietto M."/>
            <person name="Porter C.F."/>
            <person name="Rogers A."/>
            <person name="Williams B."/>
            <person name="Antoshechkin I."/>
            <person name="Lee M.M."/>
            <person name="Goodwin Z."/>
            <person name="Lu X."/>
            <person name="Lewis E.E."/>
            <person name="Goodrich-Blair H."/>
            <person name="Stock S.P."/>
            <person name="Adams B.J."/>
            <person name="Sternberg P.W."/>
            <person name="Mortazavi A."/>
        </authorList>
    </citation>
    <scope>NUCLEOTIDE SEQUENCE [LARGE SCALE GENOMIC DNA]</scope>
    <source>
        <strain evidence="1 2">ALL</strain>
    </source>
</reference>
<evidence type="ECO:0000313" key="1">
    <source>
        <dbReference type="EMBL" id="TMS34650.1"/>
    </source>
</evidence>
<protein>
    <submittedName>
        <fullName evidence="1">Uncharacterized protein</fullName>
    </submittedName>
</protein>
<gene>
    <name evidence="1" type="ORF">L596_002195</name>
</gene>
<evidence type="ECO:0000313" key="2">
    <source>
        <dbReference type="Proteomes" id="UP000298663"/>
    </source>
</evidence>